<dbReference type="AlphaFoldDB" id="A0A7L4ZPV3"/>
<organism evidence="1 2">
    <name type="scientific">Kordia antarctica</name>
    <dbReference type="NCBI Taxonomy" id="1218801"/>
    <lineage>
        <taxon>Bacteria</taxon>
        <taxon>Pseudomonadati</taxon>
        <taxon>Bacteroidota</taxon>
        <taxon>Flavobacteriia</taxon>
        <taxon>Flavobacteriales</taxon>
        <taxon>Flavobacteriaceae</taxon>
        <taxon>Kordia</taxon>
    </lineage>
</organism>
<accession>A0A7L4ZPV3</accession>
<protein>
    <submittedName>
        <fullName evidence="1">Uncharacterized protein</fullName>
    </submittedName>
</protein>
<evidence type="ECO:0000313" key="2">
    <source>
        <dbReference type="Proteomes" id="UP000464657"/>
    </source>
</evidence>
<reference evidence="1 2" key="1">
    <citation type="journal article" date="2013" name="Int. J. Syst. Evol. Microbiol.">
        <title>Kordia antarctica sp. nov., isolated from Antarctic seawater.</title>
        <authorList>
            <person name="Baek K."/>
            <person name="Choi A."/>
            <person name="Kang I."/>
            <person name="Lee K."/>
            <person name="Cho J.C."/>
        </authorList>
    </citation>
    <scope>NUCLEOTIDE SEQUENCE [LARGE SCALE GENOMIC DNA]</scope>
    <source>
        <strain evidence="1 2">IMCC3317</strain>
    </source>
</reference>
<keyword evidence="2" id="KW-1185">Reference proteome</keyword>
<evidence type="ECO:0000313" key="1">
    <source>
        <dbReference type="EMBL" id="QHI38509.1"/>
    </source>
</evidence>
<dbReference type="KEGG" id="kan:IMCC3317_39020"/>
<gene>
    <name evidence="1" type="ORF">IMCC3317_39020</name>
</gene>
<name>A0A7L4ZPV3_9FLAO</name>
<dbReference type="Proteomes" id="UP000464657">
    <property type="component" value="Chromosome"/>
</dbReference>
<proteinExistence type="predicted"/>
<sequence length="43" mass="4915">MKKSTLVGFFLFITTIKSESLRFLQKEKIITQNPIISINIVSS</sequence>
<dbReference type="EMBL" id="CP019288">
    <property type="protein sequence ID" value="QHI38509.1"/>
    <property type="molecule type" value="Genomic_DNA"/>
</dbReference>